<dbReference type="STRING" id="1121863.GCA_000621185_00961"/>
<evidence type="ECO:0008006" key="3">
    <source>
        <dbReference type="Google" id="ProtNLM"/>
    </source>
</evidence>
<name>A0A0J8VHG8_9ENTR</name>
<dbReference type="GO" id="GO:0016020">
    <property type="term" value="C:membrane"/>
    <property type="evidence" value="ECO:0007669"/>
    <property type="project" value="InterPro"/>
</dbReference>
<protein>
    <recommendedName>
        <fullName evidence="3">Cell envelope integrity inner membrane protein TolA</fullName>
    </recommendedName>
</protein>
<keyword evidence="2" id="KW-1185">Reference proteome</keyword>
<dbReference type="Pfam" id="PF06519">
    <property type="entry name" value="TolA"/>
    <property type="match status" value="1"/>
</dbReference>
<comment type="caution">
    <text evidence="1">The sequence shown here is derived from an EMBL/GenBank/DDBJ whole genome shotgun (WGS) entry which is preliminary data.</text>
</comment>
<dbReference type="GO" id="GO:0043213">
    <property type="term" value="P:bacteriocin transport"/>
    <property type="evidence" value="ECO:0007669"/>
    <property type="project" value="InterPro"/>
</dbReference>
<organism evidence="1 2">
    <name type="scientific">Franconibacter pulveris</name>
    <dbReference type="NCBI Taxonomy" id="435910"/>
    <lineage>
        <taxon>Bacteria</taxon>
        <taxon>Pseudomonadati</taxon>
        <taxon>Pseudomonadota</taxon>
        <taxon>Gammaproteobacteria</taxon>
        <taxon>Enterobacterales</taxon>
        <taxon>Enterobacteriaceae</taxon>
        <taxon>Franconibacter</taxon>
    </lineage>
</organism>
<dbReference type="Proteomes" id="UP000037315">
    <property type="component" value="Unassembled WGS sequence"/>
</dbReference>
<dbReference type="AlphaFoldDB" id="A0A0J8VHG8"/>
<dbReference type="GO" id="GO:0019534">
    <property type="term" value="F:toxin transmembrane transporter activity"/>
    <property type="evidence" value="ECO:0007669"/>
    <property type="project" value="InterPro"/>
</dbReference>
<evidence type="ECO:0000313" key="2">
    <source>
        <dbReference type="Proteomes" id="UP000037315"/>
    </source>
</evidence>
<reference evidence="1 2" key="1">
    <citation type="submission" date="2015-06" db="EMBL/GenBank/DDBJ databases">
        <title>Genome sequencing of Cronobacter sp. strain DJ34 isolated from petroleum contaminated sludge of Duliajan Oil Fields, Assam, India.</title>
        <authorList>
            <person name="Pal S."/>
            <person name="Banerjee T.D."/>
            <person name="Roy A."/>
            <person name="Sar P."/>
            <person name="Kazy S.K."/>
        </authorList>
    </citation>
    <scope>NUCLEOTIDE SEQUENCE [LARGE SCALE GENOMIC DNA]</scope>
    <source>
        <strain evidence="1 2">DJ34</strain>
    </source>
</reference>
<dbReference type="EMBL" id="LFEJ01000025">
    <property type="protein sequence ID" value="KMV32898.1"/>
    <property type="molecule type" value="Genomic_DNA"/>
</dbReference>
<dbReference type="Gene3D" id="3.30.1150.10">
    <property type="match status" value="1"/>
</dbReference>
<sequence>MLAENYFKCGEVQMKYVIFGIIAFLTGCADKTDVGINNDIQAYTTGIRNAIIKVFEDLDSYHGRRCMLRLALNSDGSLNDVRSEGGDPALCEAAIAAVKEADLPEPPNERVYYLFQNVPLDFKP</sequence>
<accession>A0A0J8VHG8</accession>
<proteinExistence type="predicted"/>
<dbReference type="OrthoDB" id="7068768at2"/>
<dbReference type="PATRIC" id="fig|1656095.3.peg.1918"/>
<dbReference type="NCBIfam" id="TIGR02794">
    <property type="entry name" value="tolA_full"/>
    <property type="match status" value="1"/>
</dbReference>
<gene>
    <name evidence="1" type="ORF">ACH50_19395</name>
</gene>
<evidence type="ECO:0000313" key="1">
    <source>
        <dbReference type="EMBL" id="KMV32898.1"/>
    </source>
</evidence>
<dbReference type="InterPro" id="IPR014161">
    <property type="entry name" value="Tol-Pal_TolA"/>
</dbReference>
<dbReference type="SUPFAM" id="SSF74653">
    <property type="entry name" value="TolA/TonB C-terminal domain"/>
    <property type="match status" value="1"/>
</dbReference>
<dbReference type="RefSeq" id="WP_024560905.1">
    <property type="nucleotide sequence ID" value="NZ_LFEJ01000025.1"/>
</dbReference>